<sequence>MPAEPARILERLVTERKVRAVAWAGSFATENAWSGSVPTIVTFERGLLSHHTETRAGLTQERFPYEQLEAWRDWDTAREQAPLGLLATSRVAYDPTGYFARIQKTLWGLSDEKRAAYRSDLLNSARSALEQAQREFTGPGQGVAGQLQCLVIAREVALTFLYPALLTWLHAWPEFEIRLPHAWRAVAGLKFPRAVYHLESLYGFAGEDEARRVLLASRGLGLVEQERRARAAFQAGYFDGAVRLLRDEAARTHRADLVGWNHLSTSRRERLASLLGLERSPLGPTALQATGKLLEACREGA</sequence>
<evidence type="ECO:0000313" key="2">
    <source>
        <dbReference type="Proteomes" id="UP000010467"/>
    </source>
</evidence>
<dbReference type="RefSeq" id="WP_015237209.1">
    <property type="nucleotide sequence ID" value="NC_019793.1"/>
</dbReference>
<dbReference type="KEGG" id="dpd:Deipe_3478"/>
<organism evidence="1 2">
    <name type="scientific">Deinococcus peraridilitoris (strain DSM 19664 / LMG 22246 / CIP 109416 / KR-200)</name>
    <dbReference type="NCBI Taxonomy" id="937777"/>
    <lineage>
        <taxon>Bacteria</taxon>
        <taxon>Thermotogati</taxon>
        <taxon>Deinococcota</taxon>
        <taxon>Deinococci</taxon>
        <taxon>Deinococcales</taxon>
        <taxon>Deinococcaceae</taxon>
        <taxon>Deinococcus</taxon>
    </lineage>
</organism>
<dbReference type="OrthoDB" id="58713at2"/>
<keyword evidence="2" id="KW-1185">Reference proteome</keyword>
<dbReference type="Proteomes" id="UP000010467">
    <property type="component" value="Chromosome"/>
</dbReference>
<evidence type="ECO:0000313" key="1">
    <source>
        <dbReference type="EMBL" id="AFZ68911.1"/>
    </source>
</evidence>
<accession>L0A4X3</accession>
<name>L0A4X3_DEIPD</name>
<evidence type="ECO:0008006" key="3">
    <source>
        <dbReference type="Google" id="ProtNLM"/>
    </source>
</evidence>
<reference evidence="2" key="1">
    <citation type="submission" date="2012-03" db="EMBL/GenBank/DDBJ databases">
        <title>Complete sequence of chromosome of Deinococcus peraridilitoris DSM 19664.</title>
        <authorList>
            <person name="Lucas S."/>
            <person name="Copeland A."/>
            <person name="Lapidus A."/>
            <person name="Glavina del Rio T."/>
            <person name="Dalin E."/>
            <person name="Tice H."/>
            <person name="Bruce D."/>
            <person name="Goodwin L."/>
            <person name="Pitluck S."/>
            <person name="Peters L."/>
            <person name="Mikhailova N."/>
            <person name="Lu M."/>
            <person name="Kyrpides N."/>
            <person name="Mavromatis K."/>
            <person name="Ivanova N."/>
            <person name="Brettin T."/>
            <person name="Detter J.C."/>
            <person name="Han C."/>
            <person name="Larimer F."/>
            <person name="Land M."/>
            <person name="Hauser L."/>
            <person name="Markowitz V."/>
            <person name="Cheng J.-F."/>
            <person name="Hugenholtz P."/>
            <person name="Woyke T."/>
            <person name="Wu D."/>
            <person name="Pukall R."/>
            <person name="Steenblock K."/>
            <person name="Brambilla E."/>
            <person name="Klenk H.-P."/>
            <person name="Eisen J.A."/>
        </authorList>
    </citation>
    <scope>NUCLEOTIDE SEQUENCE [LARGE SCALE GENOMIC DNA]</scope>
    <source>
        <strain evidence="2">DSM 19664 / LMG 22246 / CIP 109416 / KR-200</strain>
    </source>
</reference>
<dbReference type="EMBL" id="CP003382">
    <property type="protein sequence ID" value="AFZ68911.1"/>
    <property type="molecule type" value="Genomic_DNA"/>
</dbReference>
<proteinExistence type="predicted"/>
<dbReference type="AlphaFoldDB" id="L0A4X3"/>
<protein>
    <recommendedName>
        <fullName evidence="3">DUF4037 domain-containing protein</fullName>
    </recommendedName>
</protein>
<dbReference type="PATRIC" id="fig|937777.3.peg.3490"/>
<dbReference type="STRING" id="937777.Deipe_3478"/>
<gene>
    <name evidence="1" type="ordered locus">Deipe_3478</name>
</gene>
<dbReference type="HOGENOM" id="CLU_914383_0_0_0"/>